<proteinExistence type="predicted"/>
<keyword evidence="2" id="KW-1185">Reference proteome</keyword>
<name>V2XQA6_MONRO</name>
<dbReference type="AlphaFoldDB" id="V2XQA6"/>
<gene>
    <name evidence="1" type="ORF">Moror_13902</name>
</gene>
<protein>
    <submittedName>
        <fullName evidence="1">Uncharacterized protein</fullName>
    </submittedName>
</protein>
<comment type="caution">
    <text evidence="1">The sequence shown here is derived from an EMBL/GenBank/DDBJ whole genome shotgun (WGS) entry which is preliminary data.</text>
</comment>
<dbReference type="HOGENOM" id="CLU_2558798_0_0_1"/>
<evidence type="ECO:0000313" key="2">
    <source>
        <dbReference type="Proteomes" id="UP000017559"/>
    </source>
</evidence>
<accession>V2XQA6</accession>
<reference evidence="1 2" key="1">
    <citation type="journal article" date="2014" name="BMC Genomics">
        <title>Genome and secretome analysis of the hemibiotrophic fungal pathogen, Moniliophthora roreri, which causes frosty pod rot disease of cacao: mechanisms of the biotrophic and necrotrophic phases.</title>
        <authorList>
            <person name="Meinhardt L.W."/>
            <person name="Costa G.G.L."/>
            <person name="Thomazella D.P.T."/>
            <person name="Teixeira P.J.P.L."/>
            <person name="Carazzolle M.F."/>
            <person name="Schuster S.C."/>
            <person name="Carlson J.E."/>
            <person name="Guiltinan M.J."/>
            <person name="Mieczkowski P."/>
            <person name="Farmer A."/>
            <person name="Ramaraj T."/>
            <person name="Crozier J."/>
            <person name="Davis R.E."/>
            <person name="Shao J."/>
            <person name="Melnick R.L."/>
            <person name="Pereira G.A.G."/>
            <person name="Bailey B.A."/>
        </authorList>
    </citation>
    <scope>NUCLEOTIDE SEQUENCE [LARGE SCALE GENOMIC DNA]</scope>
    <source>
        <strain evidence="1 2">MCA 2997</strain>
    </source>
</reference>
<dbReference type="KEGG" id="mrr:Moror_13902"/>
<dbReference type="Proteomes" id="UP000017559">
    <property type="component" value="Unassembled WGS sequence"/>
</dbReference>
<organism evidence="1 2">
    <name type="scientific">Moniliophthora roreri (strain MCA 2997)</name>
    <name type="common">Cocoa frosty pod rot fungus</name>
    <name type="synonym">Crinipellis roreri</name>
    <dbReference type="NCBI Taxonomy" id="1381753"/>
    <lineage>
        <taxon>Eukaryota</taxon>
        <taxon>Fungi</taxon>
        <taxon>Dikarya</taxon>
        <taxon>Basidiomycota</taxon>
        <taxon>Agaricomycotina</taxon>
        <taxon>Agaricomycetes</taxon>
        <taxon>Agaricomycetidae</taxon>
        <taxon>Agaricales</taxon>
        <taxon>Marasmiineae</taxon>
        <taxon>Marasmiaceae</taxon>
        <taxon>Moniliophthora</taxon>
    </lineage>
</organism>
<sequence length="82" mass="9220">MVQPSRNPPLLRPVPEVLSRLFRVNHPHTDTRLIYSGEYYVDSKDTAWEKSLLTVRDSLRGGVAPARVARTATAKNDCTRDG</sequence>
<dbReference type="EMBL" id="AWSO01000114">
    <property type="protein sequence ID" value="ESK95056.1"/>
    <property type="molecule type" value="Genomic_DNA"/>
</dbReference>
<evidence type="ECO:0000313" key="1">
    <source>
        <dbReference type="EMBL" id="ESK95056.1"/>
    </source>
</evidence>